<proteinExistence type="predicted"/>
<dbReference type="Proteomes" id="UP001488805">
    <property type="component" value="Unassembled WGS sequence"/>
</dbReference>
<protein>
    <submittedName>
        <fullName evidence="1">Uncharacterized protein</fullName>
    </submittedName>
</protein>
<gene>
    <name evidence="1" type="ORF">VZT92_001304</name>
</gene>
<evidence type="ECO:0000313" key="1">
    <source>
        <dbReference type="EMBL" id="KAK9541245.1"/>
    </source>
</evidence>
<sequence>MLSSNSPRFSSQLELRMIYFIEDELKNHLQGEHLAARLRLPISASLAEEFPEQRAAELRTEPEAQIPNTCCTIRKQAYSAHS</sequence>
<comment type="caution">
    <text evidence="1">The sequence shown here is derived from an EMBL/GenBank/DDBJ whole genome shotgun (WGS) entry which is preliminary data.</text>
</comment>
<dbReference type="AlphaFoldDB" id="A0AAW1G3T6"/>
<name>A0AAW1G3T6_ZOAVI</name>
<accession>A0AAW1G3T6</accession>
<organism evidence="1 2">
    <name type="scientific">Zoarces viviparus</name>
    <name type="common">Viviparous eelpout</name>
    <name type="synonym">Blennius viviparus</name>
    <dbReference type="NCBI Taxonomy" id="48416"/>
    <lineage>
        <taxon>Eukaryota</taxon>
        <taxon>Metazoa</taxon>
        <taxon>Chordata</taxon>
        <taxon>Craniata</taxon>
        <taxon>Vertebrata</taxon>
        <taxon>Euteleostomi</taxon>
        <taxon>Actinopterygii</taxon>
        <taxon>Neopterygii</taxon>
        <taxon>Teleostei</taxon>
        <taxon>Neoteleostei</taxon>
        <taxon>Acanthomorphata</taxon>
        <taxon>Eupercaria</taxon>
        <taxon>Perciformes</taxon>
        <taxon>Cottioidei</taxon>
        <taxon>Zoarcales</taxon>
        <taxon>Zoarcidae</taxon>
        <taxon>Zoarcinae</taxon>
        <taxon>Zoarces</taxon>
    </lineage>
</organism>
<reference evidence="1 2" key="1">
    <citation type="journal article" date="2024" name="Genome Biol. Evol.">
        <title>Chromosome-level genome assembly of the viviparous eelpout Zoarces viviparus.</title>
        <authorList>
            <person name="Fuhrmann N."/>
            <person name="Brasseur M.V."/>
            <person name="Bakowski C.E."/>
            <person name="Podsiadlowski L."/>
            <person name="Prost S."/>
            <person name="Krehenwinkel H."/>
            <person name="Mayer C."/>
        </authorList>
    </citation>
    <scope>NUCLEOTIDE SEQUENCE [LARGE SCALE GENOMIC DNA]</scope>
    <source>
        <strain evidence="1">NO-MEL_2022_Ind0_liver</strain>
    </source>
</reference>
<keyword evidence="2" id="KW-1185">Reference proteome</keyword>
<dbReference type="EMBL" id="JBCEZU010000002">
    <property type="protein sequence ID" value="KAK9541245.1"/>
    <property type="molecule type" value="Genomic_DNA"/>
</dbReference>
<evidence type="ECO:0000313" key="2">
    <source>
        <dbReference type="Proteomes" id="UP001488805"/>
    </source>
</evidence>